<accession>A0A916LAI3</accession>
<dbReference type="AlphaFoldDB" id="A0A916LAI3"/>
<reference evidence="2" key="1">
    <citation type="submission" date="2015-03" db="EMBL/GenBank/DDBJ databases">
        <authorList>
            <consortium name="Pathogen Informatics"/>
        </authorList>
    </citation>
    <scope>NUCLEOTIDE SEQUENCE [LARGE SCALE GENOMIC DNA]</scope>
    <source>
        <strain evidence="2">N09902308</strain>
    </source>
</reference>
<sequence length="30" mass="3267">MPTARCDIAAMWDRAQSAYFASSAGSFQEP</sequence>
<organism evidence="1 2">
    <name type="scientific">Mycobacterium tuberculosis</name>
    <dbReference type="NCBI Taxonomy" id="1773"/>
    <lineage>
        <taxon>Bacteria</taxon>
        <taxon>Bacillati</taxon>
        <taxon>Actinomycetota</taxon>
        <taxon>Actinomycetes</taxon>
        <taxon>Mycobacteriales</taxon>
        <taxon>Mycobacteriaceae</taxon>
        <taxon>Mycobacterium</taxon>
        <taxon>Mycobacterium tuberculosis complex</taxon>
    </lineage>
</organism>
<evidence type="ECO:0000313" key="1">
    <source>
        <dbReference type="EMBL" id="COX73299.1"/>
    </source>
</evidence>
<name>A0A916LAI3_MYCTX</name>
<dbReference type="Proteomes" id="UP000039021">
    <property type="component" value="Unassembled WGS sequence"/>
</dbReference>
<proteinExistence type="predicted"/>
<protein>
    <submittedName>
        <fullName evidence="1">Uncharacterized protein</fullName>
    </submittedName>
</protein>
<gene>
    <name evidence="1" type="ORF">ERS007739_01659</name>
</gene>
<comment type="caution">
    <text evidence="1">The sequence shown here is derived from an EMBL/GenBank/DDBJ whole genome shotgun (WGS) entry which is preliminary data.</text>
</comment>
<evidence type="ECO:0000313" key="2">
    <source>
        <dbReference type="Proteomes" id="UP000039021"/>
    </source>
</evidence>
<dbReference type="EMBL" id="CSBK01000668">
    <property type="protein sequence ID" value="COX73299.1"/>
    <property type="molecule type" value="Genomic_DNA"/>
</dbReference>